<keyword evidence="1" id="KW-0812">Transmembrane</keyword>
<dbReference type="PANTHER" id="PTHR34387:SF2">
    <property type="entry name" value="SLR1258 PROTEIN"/>
    <property type="match status" value="1"/>
</dbReference>
<keyword evidence="1" id="KW-1133">Transmembrane helix</keyword>
<evidence type="ECO:0008006" key="4">
    <source>
        <dbReference type="Google" id="ProtNLM"/>
    </source>
</evidence>
<dbReference type="InterPro" id="IPR052022">
    <property type="entry name" value="26kDa_periplasmic_antigen"/>
</dbReference>
<dbReference type="AlphaFoldDB" id="A0A1G7GP97"/>
<evidence type="ECO:0000256" key="1">
    <source>
        <dbReference type="SAM" id="Phobius"/>
    </source>
</evidence>
<evidence type="ECO:0000313" key="2">
    <source>
        <dbReference type="EMBL" id="SDE89975.1"/>
    </source>
</evidence>
<name>A0A1G7GP97_9FLAO</name>
<dbReference type="GO" id="GO:0006974">
    <property type="term" value="P:DNA damage response"/>
    <property type="evidence" value="ECO:0007669"/>
    <property type="project" value="TreeGrafter"/>
</dbReference>
<dbReference type="InterPro" id="IPR016907">
    <property type="entry name" value="UCP029033"/>
</dbReference>
<dbReference type="Pfam" id="PF04402">
    <property type="entry name" value="SIMPL"/>
    <property type="match status" value="1"/>
</dbReference>
<keyword evidence="1" id="KW-0472">Membrane</keyword>
<gene>
    <name evidence="2" type="ORF">SAMN05421825_0532</name>
</gene>
<dbReference type="Gene3D" id="3.30.70.2970">
    <property type="entry name" value="Protein of unknown function (DUF541), domain 2"/>
    <property type="match status" value="1"/>
</dbReference>
<proteinExistence type="predicted"/>
<dbReference type="InterPro" id="IPR007497">
    <property type="entry name" value="SIMPL/DUF541"/>
</dbReference>
<protein>
    <recommendedName>
        <fullName evidence="4">SIMPL domain-containing protein</fullName>
    </recommendedName>
</protein>
<organism evidence="2 3">
    <name type="scientific">Epilithonimonas hungarica</name>
    <dbReference type="NCBI Taxonomy" id="454006"/>
    <lineage>
        <taxon>Bacteria</taxon>
        <taxon>Pseudomonadati</taxon>
        <taxon>Bacteroidota</taxon>
        <taxon>Flavobacteriia</taxon>
        <taxon>Flavobacteriales</taxon>
        <taxon>Weeksellaceae</taxon>
        <taxon>Chryseobacterium group</taxon>
        <taxon>Epilithonimonas</taxon>
    </lineage>
</organism>
<reference evidence="3" key="1">
    <citation type="submission" date="2016-10" db="EMBL/GenBank/DDBJ databases">
        <authorList>
            <person name="Varghese N."/>
            <person name="Submissions S."/>
        </authorList>
    </citation>
    <scope>NUCLEOTIDE SEQUENCE [LARGE SCALE GENOMIC DNA]</scope>
    <source>
        <strain evidence="3">DSM 19684</strain>
    </source>
</reference>
<accession>A0A1G7GP97</accession>
<keyword evidence="3" id="KW-1185">Reference proteome</keyword>
<dbReference type="PIRSF" id="PIRSF029033">
    <property type="entry name" value="UCP029033"/>
    <property type="match status" value="1"/>
</dbReference>
<dbReference type="STRING" id="454006.SAMN05421825_0532"/>
<dbReference type="PANTHER" id="PTHR34387">
    <property type="entry name" value="SLR1258 PROTEIN"/>
    <property type="match status" value="1"/>
</dbReference>
<dbReference type="EMBL" id="FNBH01000001">
    <property type="protein sequence ID" value="SDE89975.1"/>
    <property type="molecule type" value="Genomic_DNA"/>
</dbReference>
<dbReference type="Proteomes" id="UP000199203">
    <property type="component" value="Unassembled WGS sequence"/>
</dbReference>
<feature type="transmembrane region" description="Helical" evidence="1">
    <location>
        <begin position="14"/>
        <end position="35"/>
    </location>
</feature>
<evidence type="ECO:0000313" key="3">
    <source>
        <dbReference type="Proteomes" id="UP000199203"/>
    </source>
</evidence>
<sequence length="253" mass="27889">MIERTQIQNFMKNYIAVGIAALGFIIAAALLGSAIKNRNRSENTVSVTGLGSKTFTSDLISWSGSFSKNSLELKSAYDALAIDRQVISQYLKSKGVKENEMVFSAVDIQKQFRSYTDSNGNYQQGEFSGYNLTQSVSIQSKEVSKIENISRNITEIINRGIEFTSSSPQYFYTKLSDVKQEMIASATKDAKERAEKIAENAGSSLGNLKKATMGVIQITAPNSNEDYSYGGTYNTTSKDKEASITIKLEYEVD</sequence>